<sequence length="151" mass="16449">MRISALMSSSRTSSVIGFSSERTNSPASMHKSTSTRSAESDEGAETSGGVERCISNEDTSSLRTLPISQAELTCSGIDCSESVESYERFCQESTKYPDLSEIQKHLDSYASEGIERTKSVDSALTDLINGDIAENDLNECEMCFRSCKCIL</sequence>
<feature type="compositionally biased region" description="Polar residues" evidence="1">
    <location>
        <begin position="1"/>
        <end position="37"/>
    </location>
</feature>
<dbReference type="AlphaFoldDB" id="A0A368GZR9"/>
<gene>
    <name evidence="2" type="ORF">ANCCAN_04905</name>
</gene>
<evidence type="ECO:0000256" key="1">
    <source>
        <dbReference type="SAM" id="MobiDB-lite"/>
    </source>
</evidence>
<dbReference type="Proteomes" id="UP000252519">
    <property type="component" value="Unassembled WGS sequence"/>
</dbReference>
<name>A0A368GZR9_ANCCA</name>
<reference evidence="2 3" key="1">
    <citation type="submission" date="2014-10" db="EMBL/GenBank/DDBJ databases">
        <title>Draft genome of the hookworm Ancylostoma caninum.</title>
        <authorList>
            <person name="Mitreva M."/>
        </authorList>
    </citation>
    <scope>NUCLEOTIDE SEQUENCE [LARGE SCALE GENOMIC DNA]</scope>
    <source>
        <strain evidence="2 3">Baltimore</strain>
    </source>
</reference>
<evidence type="ECO:0000313" key="2">
    <source>
        <dbReference type="EMBL" id="RCN49028.1"/>
    </source>
</evidence>
<proteinExistence type="predicted"/>
<protein>
    <submittedName>
        <fullName evidence="2">Uncharacterized protein</fullName>
    </submittedName>
</protein>
<comment type="caution">
    <text evidence="2">The sequence shown here is derived from an EMBL/GenBank/DDBJ whole genome shotgun (WGS) entry which is preliminary data.</text>
</comment>
<feature type="region of interest" description="Disordered" evidence="1">
    <location>
        <begin position="1"/>
        <end position="57"/>
    </location>
</feature>
<organism evidence="2 3">
    <name type="scientific">Ancylostoma caninum</name>
    <name type="common">Dog hookworm</name>
    <dbReference type="NCBI Taxonomy" id="29170"/>
    <lineage>
        <taxon>Eukaryota</taxon>
        <taxon>Metazoa</taxon>
        <taxon>Ecdysozoa</taxon>
        <taxon>Nematoda</taxon>
        <taxon>Chromadorea</taxon>
        <taxon>Rhabditida</taxon>
        <taxon>Rhabditina</taxon>
        <taxon>Rhabditomorpha</taxon>
        <taxon>Strongyloidea</taxon>
        <taxon>Ancylostomatidae</taxon>
        <taxon>Ancylostomatinae</taxon>
        <taxon>Ancylostoma</taxon>
    </lineage>
</organism>
<evidence type="ECO:0000313" key="3">
    <source>
        <dbReference type="Proteomes" id="UP000252519"/>
    </source>
</evidence>
<keyword evidence="3" id="KW-1185">Reference proteome</keyword>
<dbReference type="EMBL" id="JOJR01000039">
    <property type="protein sequence ID" value="RCN49028.1"/>
    <property type="molecule type" value="Genomic_DNA"/>
</dbReference>
<accession>A0A368GZR9</accession>